<name>A0A8E6B8Q1_9BACT</name>
<dbReference type="SUPFAM" id="SSF55874">
    <property type="entry name" value="ATPase domain of HSP90 chaperone/DNA topoisomerase II/histidine kinase"/>
    <property type="match status" value="1"/>
</dbReference>
<dbReference type="InterPro" id="IPR003594">
    <property type="entry name" value="HATPase_dom"/>
</dbReference>
<feature type="domain" description="Response regulatory" evidence="6">
    <location>
        <begin position="1064"/>
        <end position="1180"/>
    </location>
</feature>
<comment type="catalytic activity">
    <reaction evidence="1">
        <text>ATP + protein L-histidine = ADP + protein N-phospho-L-histidine.</text>
        <dbReference type="EC" id="2.7.13.3"/>
    </reaction>
</comment>
<dbReference type="PANTHER" id="PTHR43547">
    <property type="entry name" value="TWO-COMPONENT HISTIDINE KINASE"/>
    <property type="match status" value="1"/>
</dbReference>
<dbReference type="SUPFAM" id="SSF63829">
    <property type="entry name" value="Calcium-dependent phosphotriesterase"/>
    <property type="match status" value="3"/>
</dbReference>
<dbReference type="Pfam" id="PF00512">
    <property type="entry name" value="HisKA"/>
    <property type="match status" value="1"/>
</dbReference>
<dbReference type="RefSeq" id="WP_213499172.1">
    <property type="nucleotide sequence ID" value="NZ_CP074694.1"/>
</dbReference>
<dbReference type="Gene3D" id="1.10.287.130">
    <property type="match status" value="1"/>
</dbReference>
<dbReference type="InterPro" id="IPR036890">
    <property type="entry name" value="HATPase_C_sf"/>
</dbReference>
<proteinExistence type="predicted"/>
<organism evidence="7 8">
    <name type="scientific">Telmatocola sphagniphila</name>
    <dbReference type="NCBI Taxonomy" id="1123043"/>
    <lineage>
        <taxon>Bacteria</taxon>
        <taxon>Pseudomonadati</taxon>
        <taxon>Planctomycetota</taxon>
        <taxon>Planctomycetia</taxon>
        <taxon>Gemmatales</taxon>
        <taxon>Gemmataceae</taxon>
    </lineage>
</organism>
<dbReference type="SMART" id="SM00388">
    <property type="entry name" value="HisKA"/>
    <property type="match status" value="1"/>
</dbReference>
<dbReference type="PROSITE" id="PS50110">
    <property type="entry name" value="RESPONSE_REGULATORY"/>
    <property type="match status" value="1"/>
</dbReference>
<evidence type="ECO:0000256" key="3">
    <source>
        <dbReference type="ARBA" id="ARBA00022553"/>
    </source>
</evidence>
<dbReference type="EC" id="2.7.13.3" evidence="2"/>
<feature type="modified residue" description="4-aspartylphosphate" evidence="4">
    <location>
        <position position="1115"/>
    </location>
</feature>
<dbReference type="Gene3D" id="3.40.50.2300">
    <property type="match status" value="1"/>
</dbReference>
<dbReference type="PRINTS" id="PR00344">
    <property type="entry name" value="BCTRLSENSOR"/>
</dbReference>
<sequence length="1188" mass="131990">MRSKSTAHRTLLSKVLAIVLLIVAVPEVLALDPTYSPSQYTPRIWRIEDGLPQNSVHTIAQTKDGYLWCGTESGLARFDGTKFKVFNSSNTPELKSNSINALLADRNDVLWIATENGLVKYEQGNFSRLTMAEGLVDDDTWSLAEDPNGGMWVGTKGGLSYYSDKKFTNFTKENGLPASYCLSLHMGKNGELWIGTTNGLSKFAKGKFTSYSDPKYLNRDRILSICSASDGGILVGKRSGLSIFRNEKFSSVENFEESEKSFVRAMAEDRDGNHWLGTNFGLIRQLKSGVCQGFSKESSLGETIFAIFEDREGSLWVGTADGLVRLINGRCLTITGAEGLLGSTNWVVHEDRLGSIWVGTSGGLSRLKDGKWSIFTPQDCPIGDTVLAIAEDEKGVLWFGSGLGLCSYDQKEFKNHKLSSDFFKNDVLAILPEEDGSVLLGTGNGELVKFQNDKFEVVFKGSSSRKRALRAILKSSRKELWMGTNGGGIWVRRGEQFINYTTRDGLSSDVILCLTELKDGSILVGTHGAGLNRYYQGKWTTYLEKDGLGDNTIYQILEDGEYLWMSSSRGIFRIAQDSLSGKSPIQSLTLNRRDGMKIDDCNGGSQPAGCKTRNGRLWFPTGNGLVVVNPSRVQSQRPTPPVSIDKIIVDGKVEDGKSPIRLTPTAGALEVHYSAIDMVALDGLRFRYKLEGFDQNWIEAGNRRVAFYTNLPPNKYVFRVQVAEPNAEWADTDQSFEFELTPRFYQTRWFYVVCGLIALGLFGAAHQYNTYQFKSREKLLAACIEQRTQELRKEVEEHARTGELLRHAQKLEAVGKLAGGVAHDFNNLLTVIIGYTDMLMTDERMSKQHRSLISEVRTAGGRAEKLTSQLLAFSRRQLLQPKLIDPNALISETRRMLQRVISEKISISSSLHPNIWRIKVDPTQLQQVIINLAINARDAMPNGGQLKFSSRNVHFDRNHRALPPDVEPGDYVELSVQDNGQGMSEEVKAQIFEPFFTTKEQGKGTGLGLATAYGIVRQSNGFILVDSALNQGSKFTIYLPKMESGSVEESRSSTLESLPIGKGTILLVEDEAAVRKVARTVLINCGYQVLEAEDGEDALKVASEHHGSIQMLVTDVVMPRLSGRELANRLVKIRRDIKVLFVSGYTDDELLRSDISEANYKFLQKPYTPKLLAGKIRELLDQSDKVTA</sequence>
<dbReference type="InterPro" id="IPR015943">
    <property type="entry name" value="WD40/YVTN_repeat-like_dom_sf"/>
</dbReference>
<evidence type="ECO:0000313" key="8">
    <source>
        <dbReference type="Proteomes" id="UP000676194"/>
    </source>
</evidence>
<dbReference type="PROSITE" id="PS50109">
    <property type="entry name" value="HIS_KIN"/>
    <property type="match status" value="1"/>
</dbReference>
<dbReference type="Pfam" id="PF00072">
    <property type="entry name" value="Response_reg"/>
    <property type="match status" value="1"/>
</dbReference>
<dbReference type="Pfam" id="PF07494">
    <property type="entry name" value="Reg_prop"/>
    <property type="match status" value="5"/>
</dbReference>
<dbReference type="InterPro" id="IPR011123">
    <property type="entry name" value="Y_Y_Y"/>
</dbReference>
<dbReference type="GO" id="GO:0000155">
    <property type="term" value="F:phosphorelay sensor kinase activity"/>
    <property type="evidence" value="ECO:0007669"/>
    <property type="project" value="InterPro"/>
</dbReference>
<accession>A0A8E6B8Q1</accession>
<dbReference type="Gene3D" id="2.130.10.10">
    <property type="entry name" value="YVTN repeat-like/Quinoprotein amine dehydrogenase"/>
    <property type="match status" value="2"/>
</dbReference>
<dbReference type="KEGG" id="tsph:KIH39_09920"/>
<dbReference type="Proteomes" id="UP000676194">
    <property type="component" value="Chromosome"/>
</dbReference>
<feature type="domain" description="Histidine kinase" evidence="5">
    <location>
        <begin position="820"/>
        <end position="1043"/>
    </location>
</feature>
<dbReference type="SUPFAM" id="SSF47384">
    <property type="entry name" value="Homodimeric domain of signal transducing histidine kinase"/>
    <property type="match status" value="1"/>
</dbReference>
<dbReference type="InterPro" id="IPR005467">
    <property type="entry name" value="His_kinase_dom"/>
</dbReference>
<evidence type="ECO:0000256" key="4">
    <source>
        <dbReference type="PROSITE-ProRule" id="PRU00169"/>
    </source>
</evidence>
<dbReference type="AlphaFoldDB" id="A0A8E6B8Q1"/>
<evidence type="ECO:0000259" key="6">
    <source>
        <dbReference type="PROSITE" id="PS50110"/>
    </source>
</evidence>
<keyword evidence="8" id="KW-1185">Reference proteome</keyword>
<protein>
    <recommendedName>
        <fullName evidence="2">histidine kinase</fullName>
        <ecNumber evidence="2">2.7.13.3</ecNumber>
    </recommendedName>
</protein>
<dbReference type="EMBL" id="CP074694">
    <property type="protein sequence ID" value="QVL34200.1"/>
    <property type="molecule type" value="Genomic_DNA"/>
</dbReference>
<dbReference type="Pfam" id="PF02518">
    <property type="entry name" value="HATPase_c"/>
    <property type="match status" value="1"/>
</dbReference>
<dbReference type="SMART" id="SM00448">
    <property type="entry name" value="REC"/>
    <property type="match status" value="1"/>
</dbReference>
<reference evidence="7" key="1">
    <citation type="submission" date="2021-05" db="EMBL/GenBank/DDBJ databases">
        <title>Complete genome sequence of the cellulolytic planctomycete Telmatocola sphagniphila SP2T and characterization of the first cellulase from planctomycetes.</title>
        <authorList>
            <person name="Rakitin A.L."/>
            <person name="Beletsky A.V."/>
            <person name="Naumoff D.G."/>
            <person name="Kulichevskaya I.S."/>
            <person name="Mardanov A.V."/>
            <person name="Ravin N.V."/>
            <person name="Dedysh S.N."/>
        </authorList>
    </citation>
    <scope>NUCLEOTIDE SEQUENCE</scope>
    <source>
        <strain evidence="7">SP2T</strain>
    </source>
</reference>
<dbReference type="Gene3D" id="3.30.565.10">
    <property type="entry name" value="Histidine kinase-like ATPase, C-terminal domain"/>
    <property type="match status" value="1"/>
</dbReference>
<dbReference type="InterPro" id="IPR036097">
    <property type="entry name" value="HisK_dim/P_sf"/>
</dbReference>
<dbReference type="InterPro" id="IPR001789">
    <property type="entry name" value="Sig_transdc_resp-reg_receiver"/>
</dbReference>
<dbReference type="CDD" id="cd00082">
    <property type="entry name" value="HisKA"/>
    <property type="match status" value="1"/>
</dbReference>
<evidence type="ECO:0000313" key="7">
    <source>
        <dbReference type="EMBL" id="QVL34200.1"/>
    </source>
</evidence>
<dbReference type="InterPro" id="IPR003661">
    <property type="entry name" value="HisK_dim/P_dom"/>
</dbReference>
<evidence type="ECO:0000256" key="2">
    <source>
        <dbReference type="ARBA" id="ARBA00012438"/>
    </source>
</evidence>
<dbReference type="Gene3D" id="2.60.40.10">
    <property type="entry name" value="Immunoglobulins"/>
    <property type="match status" value="1"/>
</dbReference>
<evidence type="ECO:0000256" key="1">
    <source>
        <dbReference type="ARBA" id="ARBA00000085"/>
    </source>
</evidence>
<dbReference type="Pfam" id="PF07495">
    <property type="entry name" value="Y_Y_Y"/>
    <property type="match status" value="1"/>
</dbReference>
<dbReference type="InterPro" id="IPR004358">
    <property type="entry name" value="Sig_transdc_His_kin-like_C"/>
</dbReference>
<keyword evidence="3 4" id="KW-0597">Phosphoprotein</keyword>
<dbReference type="InterPro" id="IPR013783">
    <property type="entry name" value="Ig-like_fold"/>
</dbReference>
<gene>
    <name evidence="7" type="ORF">KIH39_09920</name>
</gene>
<dbReference type="InterPro" id="IPR011110">
    <property type="entry name" value="Reg_prop"/>
</dbReference>
<evidence type="ECO:0000259" key="5">
    <source>
        <dbReference type="PROSITE" id="PS50109"/>
    </source>
</evidence>
<dbReference type="InterPro" id="IPR011006">
    <property type="entry name" value="CheY-like_superfamily"/>
</dbReference>
<dbReference type="SMART" id="SM00387">
    <property type="entry name" value="HATPase_c"/>
    <property type="match status" value="1"/>
</dbReference>
<dbReference type="PANTHER" id="PTHR43547:SF2">
    <property type="entry name" value="HYBRID SIGNAL TRANSDUCTION HISTIDINE KINASE C"/>
    <property type="match status" value="1"/>
</dbReference>
<dbReference type="SUPFAM" id="SSF52172">
    <property type="entry name" value="CheY-like"/>
    <property type="match status" value="1"/>
</dbReference>